<proteinExistence type="predicted"/>
<gene>
    <name evidence="2" type="ORF">PN36_14415</name>
</gene>
<keyword evidence="3" id="KW-1185">Reference proteome</keyword>
<reference evidence="2 3" key="1">
    <citation type="journal article" date="2016" name="Front. Microbiol.">
        <title>Single-Cell (Meta-)Genomics of a Dimorphic Candidatus Thiomargarita nelsonii Reveals Genomic Plasticity.</title>
        <authorList>
            <person name="Flood B.E."/>
            <person name="Fliss P."/>
            <person name="Jones D.S."/>
            <person name="Dick G.J."/>
            <person name="Jain S."/>
            <person name="Kaster A.K."/>
            <person name="Winkel M."/>
            <person name="Mussmann M."/>
            <person name="Bailey J."/>
        </authorList>
    </citation>
    <scope>NUCLEOTIDE SEQUENCE [LARGE SCALE GENOMIC DNA]</scope>
    <source>
        <strain evidence="2">Hydrate Ridge</strain>
    </source>
</reference>
<dbReference type="InterPro" id="IPR024983">
    <property type="entry name" value="CHAT_dom"/>
</dbReference>
<dbReference type="AlphaFoldDB" id="A0A4E0R3P4"/>
<accession>A0A4E0R3P4</accession>
<evidence type="ECO:0000313" key="3">
    <source>
        <dbReference type="Proteomes" id="UP000030428"/>
    </source>
</evidence>
<evidence type="ECO:0000313" key="2">
    <source>
        <dbReference type="EMBL" id="TGO03011.1"/>
    </source>
</evidence>
<evidence type="ECO:0000259" key="1">
    <source>
        <dbReference type="Pfam" id="PF12770"/>
    </source>
</evidence>
<dbReference type="EMBL" id="JSZA02000049">
    <property type="protein sequence ID" value="TGO03011.1"/>
    <property type="molecule type" value="Genomic_DNA"/>
</dbReference>
<protein>
    <recommendedName>
        <fullName evidence="1">CHAT domain-containing protein</fullName>
    </recommendedName>
</protein>
<comment type="caution">
    <text evidence="2">The sequence shown here is derived from an EMBL/GenBank/DDBJ whole genome shotgun (WGS) entry which is preliminary data.</text>
</comment>
<dbReference type="Proteomes" id="UP000030428">
    <property type="component" value="Unassembled WGS sequence"/>
</dbReference>
<sequence length="64" mass="7384">MNSQATQHLNQTFFTQLQKKRHLAEALRQAKMAMIEGEVVENVLKEIYSHPYFWGGFVVFGDGL</sequence>
<dbReference type="Pfam" id="PF12770">
    <property type="entry name" value="CHAT"/>
    <property type="match status" value="1"/>
</dbReference>
<feature type="domain" description="CHAT" evidence="1">
    <location>
        <begin position="3"/>
        <end position="62"/>
    </location>
</feature>
<organism evidence="2 3">
    <name type="scientific">Candidatus Thiomargarita nelsonii</name>
    <dbReference type="NCBI Taxonomy" id="1003181"/>
    <lineage>
        <taxon>Bacteria</taxon>
        <taxon>Pseudomonadati</taxon>
        <taxon>Pseudomonadota</taxon>
        <taxon>Gammaproteobacteria</taxon>
        <taxon>Thiotrichales</taxon>
        <taxon>Thiotrichaceae</taxon>
        <taxon>Thiomargarita</taxon>
    </lineage>
</organism>
<name>A0A4E0R3P4_9GAMM</name>